<feature type="signal peptide" evidence="1">
    <location>
        <begin position="1"/>
        <end position="19"/>
    </location>
</feature>
<dbReference type="EMBL" id="QDKL01000002">
    <property type="protein sequence ID" value="RZF21847.1"/>
    <property type="molecule type" value="Genomic_DNA"/>
</dbReference>
<sequence>MKIVSLTSFLLLFGLSSFANESGVIYRHEKIQIEYDRNEDKFIFKNGNFLKEYPRFRYRDMILEKFIQVPSEDRQKLEERLKLIKNTYRMGDAAPEEVLSSALSDFETINNAKDYDCGDSRISINEESPDFVVDMEIPKIELKKDSFLGLGELQSAEFELNTSNDNPLHGALMFVGVTEYEKRDTFEGDDRGLTFGAKPSARFKYENGELSISYSSKVYTKLVSKPCGIVEIGGLMYQRHCYQNEDGTWNQEALNRDDLDIKVYRRIGDDKSTFVEVGVGITTFDDKGLAASTQRGWHELTQENGTVQYENVEHMERVMSPKANIRIGKIIDLTDPDNKVSLSSEVYTGGQVSYIGGNENFISIGGDLKIKINNDDKSKFPIVETRFYYDAQITQLNEVNENYGVEARANLYERDKSRVFFKVGMGVEDDYYNRLYELYGQSFVDDRLDLQHYLGIGFEQRF</sequence>
<evidence type="ECO:0008006" key="4">
    <source>
        <dbReference type="Google" id="ProtNLM"/>
    </source>
</evidence>
<name>A0ABY0IKL5_9BACT</name>
<keyword evidence="1" id="KW-0732">Signal</keyword>
<reference evidence="3" key="1">
    <citation type="journal article" date="2019" name="Int. J. Syst. Evol. Microbiol.">
        <title>Halobacteriovorax valvorus sp. nov., a novel prokaryotic predator isolated from coastal seawater of China.</title>
        <authorList>
            <person name="Chen M.-X."/>
        </authorList>
    </citation>
    <scope>NUCLEOTIDE SEQUENCE [LARGE SCALE GENOMIC DNA]</scope>
    <source>
        <strain evidence="3">BL9</strain>
    </source>
</reference>
<feature type="chain" id="PRO_5046720595" description="Autotransporter domain-containing protein" evidence="1">
    <location>
        <begin position="20"/>
        <end position="462"/>
    </location>
</feature>
<proteinExistence type="predicted"/>
<dbReference type="RefSeq" id="WP_115361651.1">
    <property type="nucleotide sequence ID" value="NZ_QDKL01000002.1"/>
</dbReference>
<keyword evidence="3" id="KW-1185">Reference proteome</keyword>
<evidence type="ECO:0000313" key="3">
    <source>
        <dbReference type="Proteomes" id="UP000443582"/>
    </source>
</evidence>
<evidence type="ECO:0000313" key="2">
    <source>
        <dbReference type="EMBL" id="RZF21847.1"/>
    </source>
</evidence>
<accession>A0ABY0IKL5</accession>
<gene>
    <name evidence="2" type="ORF">DAY19_09160</name>
</gene>
<organism evidence="2 3">
    <name type="scientific">Halobacteriovorax vibrionivorans</name>
    <dbReference type="NCBI Taxonomy" id="2152716"/>
    <lineage>
        <taxon>Bacteria</taxon>
        <taxon>Pseudomonadati</taxon>
        <taxon>Bdellovibrionota</taxon>
        <taxon>Bacteriovoracia</taxon>
        <taxon>Bacteriovoracales</taxon>
        <taxon>Halobacteriovoraceae</taxon>
        <taxon>Halobacteriovorax</taxon>
    </lineage>
</organism>
<comment type="caution">
    <text evidence="2">The sequence shown here is derived from an EMBL/GenBank/DDBJ whole genome shotgun (WGS) entry which is preliminary data.</text>
</comment>
<protein>
    <recommendedName>
        <fullName evidence="4">Autotransporter domain-containing protein</fullName>
    </recommendedName>
</protein>
<evidence type="ECO:0000256" key="1">
    <source>
        <dbReference type="SAM" id="SignalP"/>
    </source>
</evidence>
<dbReference type="Proteomes" id="UP000443582">
    <property type="component" value="Unassembled WGS sequence"/>
</dbReference>